<dbReference type="InterPro" id="IPR006235">
    <property type="entry name" value="OAc-hSer/O-AcSer_sulfhydrylase"/>
</dbReference>
<dbReference type="PANTHER" id="PTHR43797">
    <property type="entry name" value="HOMOCYSTEINE/CYSTEINE SYNTHASE"/>
    <property type="match status" value="1"/>
</dbReference>
<dbReference type="eggNOG" id="KOG0053">
    <property type="taxonomic scope" value="Eukaryota"/>
</dbReference>
<feature type="domain" description="CoA-binding" evidence="5">
    <location>
        <begin position="237"/>
        <end position="319"/>
    </location>
</feature>
<dbReference type="HOGENOM" id="CLU_018986_4_2_1"/>
<dbReference type="GO" id="GO:0019346">
    <property type="term" value="P:transsulfuration"/>
    <property type="evidence" value="ECO:0007669"/>
    <property type="project" value="InterPro"/>
</dbReference>
<dbReference type="GO" id="GO:0071269">
    <property type="term" value="P:L-homocysteine biosynthetic process"/>
    <property type="evidence" value="ECO:0007669"/>
    <property type="project" value="TreeGrafter"/>
</dbReference>
<dbReference type="InterPro" id="IPR011051">
    <property type="entry name" value="RmlC_Cupin_sf"/>
</dbReference>
<dbReference type="InterPro" id="IPR014710">
    <property type="entry name" value="RmlC-like_jellyroll"/>
</dbReference>
<dbReference type="InterPro" id="IPR015421">
    <property type="entry name" value="PyrdxlP-dep_Trfase_major"/>
</dbReference>
<dbReference type="Gene3D" id="3.40.50.720">
    <property type="entry name" value="NAD(P)-binding Rossmann-like Domain"/>
    <property type="match status" value="1"/>
</dbReference>
<dbReference type="Gene3D" id="3.90.1150.10">
    <property type="entry name" value="Aspartate Aminotransferase, domain 1"/>
    <property type="match status" value="1"/>
</dbReference>
<evidence type="ECO:0000256" key="1">
    <source>
        <dbReference type="ARBA" id="ARBA00001933"/>
    </source>
</evidence>
<evidence type="ECO:0000259" key="5">
    <source>
        <dbReference type="SMART" id="SM00881"/>
    </source>
</evidence>
<dbReference type="FunFam" id="3.40.640.10:FF:000035">
    <property type="entry name" value="O-succinylhomoserine sulfhydrylase"/>
    <property type="match status" value="1"/>
</dbReference>
<dbReference type="EMBL" id="KB446557">
    <property type="protein sequence ID" value="EME83950.1"/>
    <property type="molecule type" value="Genomic_DNA"/>
</dbReference>
<dbReference type="GeneID" id="19335433"/>
<dbReference type="NCBIfam" id="TIGR01326">
    <property type="entry name" value="OAH_OAS_sulfhy"/>
    <property type="match status" value="1"/>
</dbReference>
<dbReference type="InterPro" id="IPR015422">
    <property type="entry name" value="PyrdxlP-dep_Trfase_small"/>
</dbReference>
<dbReference type="GO" id="GO:0004124">
    <property type="term" value="F:cysteine synthase activity"/>
    <property type="evidence" value="ECO:0007669"/>
    <property type="project" value="TreeGrafter"/>
</dbReference>
<dbReference type="SUPFAM" id="SSF53383">
    <property type="entry name" value="PLP-dependent transferases"/>
    <property type="match status" value="1"/>
</dbReference>
<keyword evidence="3" id="KW-0808">Transferase</keyword>
<keyword evidence="7" id="KW-1185">Reference proteome</keyword>
<reference evidence="6 7" key="1">
    <citation type="journal article" date="2012" name="PLoS Pathog.">
        <title>Diverse lifestyles and strategies of plant pathogenesis encoded in the genomes of eighteen Dothideomycetes fungi.</title>
        <authorList>
            <person name="Ohm R.A."/>
            <person name="Feau N."/>
            <person name="Henrissat B."/>
            <person name="Schoch C.L."/>
            <person name="Horwitz B.A."/>
            <person name="Barry K.W."/>
            <person name="Condon B.J."/>
            <person name="Copeland A.C."/>
            <person name="Dhillon B."/>
            <person name="Glaser F."/>
            <person name="Hesse C.N."/>
            <person name="Kosti I."/>
            <person name="LaButti K."/>
            <person name="Lindquist E.A."/>
            <person name="Lucas S."/>
            <person name="Salamov A.A."/>
            <person name="Bradshaw R.E."/>
            <person name="Ciuffetti L."/>
            <person name="Hamelin R.C."/>
            <person name="Kema G.H.J."/>
            <person name="Lawrence C."/>
            <person name="Scott J.A."/>
            <person name="Spatafora J.W."/>
            <person name="Turgeon B.G."/>
            <person name="de Wit P.J.G.M."/>
            <person name="Zhong S."/>
            <person name="Goodwin S.B."/>
            <person name="Grigoriev I.V."/>
        </authorList>
    </citation>
    <scope>NUCLEOTIDE SEQUENCE [LARGE SCALE GENOMIC DNA]</scope>
    <source>
        <strain evidence="6 7">CIRAD86</strain>
    </source>
</reference>
<dbReference type="VEuPathDB" id="FungiDB:MYCFIDRAFT_195138"/>
<dbReference type="KEGG" id="pfj:MYCFIDRAFT_195138"/>
<comment type="cofactor">
    <cofactor evidence="1">
        <name>pyridoxal 5'-phosphate</name>
        <dbReference type="ChEBI" id="CHEBI:597326"/>
    </cofactor>
</comment>
<dbReference type="GO" id="GO:0030170">
    <property type="term" value="F:pyridoxal phosphate binding"/>
    <property type="evidence" value="ECO:0007669"/>
    <property type="project" value="InterPro"/>
</dbReference>
<gene>
    <name evidence="6" type="ORF">MYCFIDRAFT_195138</name>
</gene>
<protein>
    <recommendedName>
        <fullName evidence="5">CoA-binding domain-containing protein</fullName>
    </recommendedName>
</protein>
<keyword evidence="4" id="KW-0663">Pyridoxal phosphate</keyword>
<organism evidence="6 7">
    <name type="scientific">Pseudocercospora fijiensis (strain CIRAD86)</name>
    <name type="common">Black leaf streak disease fungus</name>
    <name type="synonym">Mycosphaerella fijiensis</name>
    <dbReference type="NCBI Taxonomy" id="383855"/>
    <lineage>
        <taxon>Eukaryota</taxon>
        <taxon>Fungi</taxon>
        <taxon>Dikarya</taxon>
        <taxon>Ascomycota</taxon>
        <taxon>Pezizomycotina</taxon>
        <taxon>Dothideomycetes</taxon>
        <taxon>Dothideomycetidae</taxon>
        <taxon>Mycosphaerellales</taxon>
        <taxon>Mycosphaerellaceae</taxon>
        <taxon>Pseudocercospora</taxon>
    </lineage>
</organism>
<accession>M2Z296</accession>
<dbReference type="InterPro" id="IPR036291">
    <property type="entry name" value="NAD(P)-bd_dom_sf"/>
</dbReference>
<dbReference type="InterPro" id="IPR015424">
    <property type="entry name" value="PyrdxlP-dep_Trfase"/>
</dbReference>
<evidence type="ECO:0000256" key="2">
    <source>
        <dbReference type="ARBA" id="ARBA00009077"/>
    </source>
</evidence>
<dbReference type="CDD" id="cd00614">
    <property type="entry name" value="CGS_like"/>
    <property type="match status" value="1"/>
</dbReference>
<dbReference type="PROSITE" id="PS00868">
    <property type="entry name" value="CYS_MET_METAB_PP"/>
    <property type="match status" value="1"/>
</dbReference>
<dbReference type="SUPFAM" id="SSF51735">
    <property type="entry name" value="NAD(P)-binding Rossmann-fold domains"/>
    <property type="match status" value="1"/>
</dbReference>
<dbReference type="NCBIfam" id="NF004650">
    <property type="entry name" value="PRK05994.1"/>
    <property type="match status" value="1"/>
</dbReference>
<dbReference type="STRING" id="383855.M2Z296"/>
<dbReference type="GO" id="GO:0005737">
    <property type="term" value="C:cytoplasm"/>
    <property type="evidence" value="ECO:0007669"/>
    <property type="project" value="TreeGrafter"/>
</dbReference>
<dbReference type="Pfam" id="PF13380">
    <property type="entry name" value="CoA_binding_2"/>
    <property type="match status" value="1"/>
</dbReference>
<dbReference type="SMART" id="SM00881">
    <property type="entry name" value="CoA_binding"/>
    <property type="match status" value="1"/>
</dbReference>
<dbReference type="Gene3D" id="2.60.120.10">
    <property type="entry name" value="Jelly Rolls"/>
    <property type="match status" value="1"/>
</dbReference>
<dbReference type="InterPro" id="IPR054542">
    <property type="entry name" value="Cys_met_metab_PP"/>
</dbReference>
<dbReference type="Pfam" id="PF01053">
    <property type="entry name" value="Cys_Met_Meta_PP"/>
    <property type="match status" value="1"/>
</dbReference>
<dbReference type="RefSeq" id="XP_007924574.1">
    <property type="nucleotide sequence ID" value="XM_007926383.1"/>
</dbReference>
<comment type="similarity">
    <text evidence="2">Belongs to the trans-sulfuration enzymes family.</text>
</comment>
<dbReference type="GO" id="GO:0003961">
    <property type="term" value="F:O-acetylhomoserine aminocarboxypropyltransferase activity"/>
    <property type="evidence" value="ECO:0007669"/>
    <property type="project" value="TreeGrafter"/>
</dbReference>
<evidence type="ECO:0000313" key="6">
    <source>
        <dbReference type="EMBL" id="EME83950.1"/>
    </source>
</evidence>
<dbReference type="OrthoDB" id="3512640at2759"/>
<evidence type="ECO:0000313" key="7">
    <source>
        <dbReference type="Proteomes" id="UP000016932"/>
    </source>
</evidence>
<dbReference type="CDD" id="cd02208">
    <property type="entry name" value="cupin_RmlC-like"/>
    <property type="match status" value="1"/>
</dbReference>
<dbReference type="AlphaFoldDB" id="M2Z296"/>
<dbReference type="InterPro" id="IPR000277">
    <property type="entry name" value="Cys/Met-Metab_PyrdxlP-dep_enz"/>
</dbReference>
<dbReference type="Proteomes" id="UP000016932">
    <property type="component" value="Unassembled WGS sequence"/>
</dbReference>
<dbReference type="InterPro" id="IPR003781">
    <property type="entry name" value="CoA-bd"/>
</dbReference>
<dbReference type="PANTHER" id="PTHR43797:SF2">
    <property type="entry name" value="HOMOCYSTEINE_CYSTEINE SYNTHASE"/>
    <property type="match status" value="1"/>
</dbReference>
<dbReference type="Gene3D" id="3.40.640.10">
    <property type="entry name" value="Type I PLP-dependent aspartate aminotransferase-like (Major domain)"/>
    <property type="match status" value="1"/>
</dbReference>
<dbReference type="GO" id="GO:0006535">
    <property type="term" value="P:cysteine biosynthetic process from serine"/>
    <property type="evidence" value="ECO:0007669"/>
    <property type="project" value="TreeGrafter"/>
</dbReference>
<proteinExistence type="inferred from homology"/>
<dbReference type="SUPFAM" id="SSF51182">
    <property type="entry name" value="RmlC-like cupins"/>
    <property type="match status" value="1"/>
</dbReference>
<sequence length="804" mass="87494">MDSNEVLLRPGYTSKWTGLCYDLEFLEPDGIDASVLIKTTIKAGHPLLEKGKKHPIVGHFIRASSTADRSGKSPPLHVHFDQSESFKVLSGKFGLTTGYEQTDLILTPESEVQHVPPMQPHYPWVVANTSGEDTVILVWAHPTSVPKAMDDEFFETIFMHARDKLMWRDLPECLVAWRLEMVDSVEARRSSIFAAKIASRQYVMFSSRVVSSVAAQDMRFPTLARDVGSIILGDLALETEKVSPQLACSYLQRKGYRVIPVNPGNAGKELLGETVYANLRDVPDKVDMVNVFRASHSVSPIVEDAIAVGVSVVWMQLGVRNDEAAAKGEAAGIEVIMNRCPKIEFGRLGGELSWGGVNSGIIRNKAAQAPTDRLKRPLPAANIEYGFETRAIHAGAAPDPSTGARGTPIYQTTAYVFDDVDHAASLFNLHNFGFIYSRLTNPTVSVLEERVASLEGGRAAVAAASGHAAQFLVFATMLEPGDEFLASSKLYGGSLTQFGLSFKKLGWHCHFVDPTDPENFRRSLTPKCKAIFIESLANPGGIISDIAAIAEIAHSAGLPLIVDNTLATPYLCRPIEWGADIVVHSTTKFLGGHGNAMGGIVVESGKFDWTQGDKFPSMTEPEPAYHGLRFYENFGDFAFTTKARAVALRDYGPTLAPMNAFLTITGIETLHLRMERHCSNAQAVAEYLARDPRVAWVSYAGLETSPYRALAKKYLPKGSGSVFTFGVKGGYETGCKIVESVNLFSHLANVGDTRSLILHPASTTHRQLSDEQREAAGAGPDVIRLSIGLETADDLIADLDRALG</sequence>
<evidence type="ECO:0000256" key="4">
    <source>
        <dbReference type="ARBA" id="ARBA00022898"/>
    </source>
</evidence>
<name>M2Z296_PSEFD</name>
<evidence type="ECO:0000256" key="3">
    <source>
        <dbReference type="ARBA" id="ARBA00022679"/>
    </source>
</evidence>